<evidence type="ECO:0000313" key="13">
    <source>
        <dbReference type="EMBL" id="GMM55063.1"/>
    </source>
</evidence>
<feature type="transmembrane region" description="Helical" evidence="10">
    <location>
        <begin position="475"/>
        <end position="500"/>
    </location>
</feature>
<evidence type="ECO:0000259" key="12">
    <source>
        <dbReference type="Pfam" id="PF22776"/>
    </source>
</evidence>
<evidence type="ECO:0000256" key="3">
    <source>
        <dbReference type="ARBA" id="ARBA00022538"/>
    </source>
</evidence>
<evidence type="ECO:0000259" key="11">
    <source>
        <dbReference type="Pfam" id="PF02705"/>
    </source>
</evidence>
<name>A0AAV5RWQ9_MAUHU</name>
<comment type="subcellular location">
    <subcellularLocation>
        <location evidence="1">Membrane</location>
        <topology evidence="1">Multi-pass membrane protein</topology>
    </subcellularLocation>
</comment>
<evidence type="ECO:0000256" key="10">
    <source>
        <dbReference type="SAM" id="Phobius"/>
    </source>
</evidence>
<evidence type="ECO:0000256" key="4">
    <source>
        <dbReference type="ARBA" id="ARBA00022692"/>
    </source>
</evidence>
<evidence type="ECO:0000256" key="5">
    <source>
        <dbReference type="ARBA" id="ARBA00022958"/>
    </source>
</evidence>
<accession>A0AAV5RWQ9</accession>
<evidence type="ECO:0000313" key="14">
    <source>
        <dbReference type="Proteomes" id="UP001377567"/>
    </source>
</evidence>
<evidence type="ECO:0000256" key="7">
    <source>
        <dbReference type="ARBA" id="ARBA00023065"/>
    </source>
</evidence>
<dbReference type="InterPro" id="IPR053951">
    <property type="entry name" value="K_trans_N"/>
</dbReference>
<feature type="transmembrane region" description="Helical" evidence="10">
    <location>
        <begin position="347"/>
        <end position="367"/>
    </location>
</feature>
<feature type="transmembrane region" description="Helical" evidence="10">
    <location>
        <begin position="276"/>
        <end position="298"/>
    </location>
</feature>
<evidence type="ECO:0008006" key="15">
    <source>
        <dbReference type="Google" id="ProtNLM"/>
    </source>
</evidence>
<reference evidence="13 14" key="1">
    <citation type="journal article" date="2023" name="Elife">
        <title>Identification of key yeast species and microbe-microbe interactions impacting larval growth of Drosophila in the wild.</title>
        <authorList>
            <person name="Mure A."/>
            <person name="Sugiura Y."/>
            <person name="Maeda R."/>
            <person name="Honda K."/>
            <person name="Sakurai N."/>
            <person name="Takahashi Y."/>
            <person name="Watada M."/>
            <person name="Katoh T."/>
            <person name="Gotoh A."/>
            <person name="Gotoh Y."/>
            <person name="Taniguchi I."/>
            <person name="Nakamura K."/>
            <person name="Hayashi T."/>
            <person name="Katayama T."/>
            <person name="Uemura T."/>
            <person name="Hattori Y."/>
        </authorList>
    </citation>
    <scope>NUCLEOTIDE SEQUENCE [LARGE SCALE GENOMIC DNA]</scope>
    <source>
        <strain evidence="13 14">KH-74</strain>
    </source>
</reference>
<keyword evidence="6 10" id="KW-1133">Transmembrane helix</keyword>
<feature type="domain" description="K+ potassium transporter integral membrane" evidence="11">
    <location>
        <begin position="72"/>
        <end position="573"/>
    </location>
</feature>
<dbReference type="Pfam" id="PF22776">
    <property type="entry name" value="K_trans_C"/>
    <property type="match status" value="1"/>
</dbReference>
<dbReference type="Pfam" id="PF02705">
    <property type="entry name" value="K_trans"/>
    <property type="match status" value="1"/>
</dbReference>
<evidence type="ECO:0000256" key="1">
    <source>
        <dbReference type="ARBA" id="ARBA00004141"/>
    </source>
</evidence>
<organism evidence="13 14">
    <name type="scientific">Maudiozyma humilis</name>
    <name type="common">Sour dough yeast</name>
    <name type="synonym">Kazachstania humilis</name>
    <dbReference type="NCBI Taxonomy" id="51915"/>
    <lineage>
        <taxon>Eukaryota</taxon>
        <taxon>Fungi</taxon>
        <taxon>Dikarya</taxon>
        <taxon>Ascomycota</taxon>
        <taxon>Saccharomycotina</taxon>
        <taxon>Saccharomycetes</taxon>
        <taxon>Saccharomycetales</taxon>
        <taxon>Saccharomycetaceae</taxon>
        <taxon>Maudiozyma</taxon>
    </lineage>
</organism>
<evidence type="ECO:0000256" key="6">
    <source>
        <dbReference type="ARBA" id="ARBA00022989"/>
    </source>
</evidence>
<sequence length="793" mass="88950">MTGHITPYQSYRSLEQEQDLNENRESCDVSNLNFDPAISVESNNSIQSEQNSCVTTNTVKERPTWTKTFLLSYSTLGSIYGDIGTSPLYTLTTIFEKNDAPSRQEVTGVLSLIFWCFTLLVIVKYALIVLQLGPNNGEGGQVAIYCKISTMLNTGPIGVDFKNEKETEDNLLSLSRTETRGSRISSESIFQSNGLGFLRNKKYRKYFATFTMGLCFLGGSLVISDGLLTPTTSVLSAIEGIGLVVPSFNNKTLPVSVCILIVLFAAQPLGSQYMSLAFSPIMLIWFVTIFVIGCINITRHPDVFKALSPAEAIYYLRDHKSIEVLGSVMLSLTGCEAMFADVGHFSALSVTLALCFVVYPALMLMYLGQGAYLYDHPTAIGSIFFTSIPGGIDSGFYWFVFVIATLATIIASQALILGVFSITKQMIQIDCFPHFKVDYKSAKSQGKIFLPSINFILMVCVVLTCVGFRRSSNVTAAYGLGVSVDFFLTTIFMSICMFAYYKLHWAVVLFFFFTFGSLEMCLIISNCTKIPHGAWFTIMVTVIMFSFFVFWRWCRVMKIKQEARDRKRLQDVLTTTDIPVSRTFRLGDNIPTVISNDFFVKPQLNKLVRYPGVGIMFTDLRNIVKSSNAVPGLFADICRCFPSLPDCFIFVAVRTAKVPFIPIDERIVIQKVSGFEGFYKCIVRIGFMDTICMDHHMKVQIISQIKLEESLNGKDDSFRFIQIFGKETIKSVKRTDKITVKNCANLLWYGLRKFLIEWIFFPLNELQSKDVNFTSSTEAEGEDILTIGKEVSI</sequence>
<feature type="transmembrane region" description="Helical" evidence="10">
    <location>
        <begin position="448"/>
        <end position="469"/>
    </location>
</feature>
<dbReference type="Proteomes" id="UP001377567">
    <property type="component" value="Unassembled WGS sequence"/>
</dbReference>
<keyword evidence="3" id="KW-0633">Potassium transport</keyword>
<keyword evidence="2" id="KW-0813">Transport</keyword>
<dbReference type="InterPro" id="IPR003855">
    <property type="entry name" value="K+_transporter"/>
</dbReference>
<keyword evidence="7" id="KW-0406">Ion transport</keyword>
<keyword evidence="4 10" id="KW-0812">Transmembrane</keyword>
<feature type="transmembrane region" description="Helical" evidence="10">
    <location>
        <begin position="396"/>
        <end position="420"/>
    </location>
</feature>
<dbReference type="InterPro" id="IPR053952">
    <property type="entry name" value="K_trans_C"/>
</dbReference>
<feature type="transmembrane region" description="Helical" evidence="10">
    <location>
        <begin position="109"/>
        <end position="130"/>
    </location>
</feature>
<evidence type="ECO:0000256" key="9">
    <source>
        <dbReference type="SAM" id="MobiDB-lite"/>
    </source>
</evidence>
<dbReference type="PANTHER" id="PTHR30540:SF83">
    <property type="entry name" value="K+ POTASSIUM TRANSPORTER"/>
    <property type="match status" value="1"/>
</dbReference>
<feature type="transmembrane region" description="Helical" evidence="10">
    <location>
        <begin position="206"/>
        <end position="223"/>
    </location>
</feature>
<dbReference type="PANTHER" id="PTHR30540">
    <property type="entry name" value="OSMOTIC STRESS POTASSIUM TRANSPORTER"/>
    <property type="match status" value="1"/>
</dbReference>
<evidence type="ECO:0000256" key="2">
    <source>
        <dbReference type="ARBA" id="ARBA00022448"/>
    </source>
</evidence>
<dbReference type="AlphaFoldDB" id="A0AAV5RWQ9"/>
<dbReference type="EMBL" id="BTGD01000003">
    <property type="protein sequence ID" value="GMM55063.1"/>
    <property type="molecule type" value="Genomic_DNA"/>
</dbReference>
<keyword evidence="14" id="KW-1185">Reference proteome</keyword>
<dbReference type="GO" id="GO:0016020">
    <property type="term" value="C:membrane"/>
    <property type="evidence" value="ECO:0007669"/>
    <property type="project" value="UniProtKB-SubCell"/>
</dbReference>
<evidence type="ECO:0000256" key="8">
    <source>
        <dbReference type="ARBA" id="ARBA00023136"/>
    </source>
</evidence>
<gene>
    <name evidence="13" type="ORF">DAKH74_016790</name>
</gene>
<comment type="caution">
    <text evidence="13">The sequence shown here is derived from an EMBL/GenBank/DDBJ whole genome shotgun (WGS) entry which is preliminary data.</text>
</comment>
<keyword evidence="5" id="KW-0630">Potassium</keyword>
<protein>
    <recommendedName>
        <fullName evidence="15">Potassium transporter</fullName>
    </recommendedName>
</protein>
<feature type="region of interest" description="Disordered" evidence="9">
    <location>
        <begin position="1"/>
        <end position="22"/>
    </location>
</feature>
<feature type="transmembrane region" description="Helical" evidence="10">
    <location>
        <begin position="507"/>
        <end position="526"/>
    </location>
</feature>
<feature type="domain" description="K+ potassium transporter C-terminal" evidence="12">
    <location>
        <begin position="612"/>
        <end position="705"/>
    </location>
</feature>
<feature type="transmembrane region" description="Helical" evidence="10">
    <location>
        <begin position="532"/>
        <end position="554"/>
    </location>
</feature>
<keyword evidence="8 10" id="KW-0472">Membrane</keyword>
<feature type="transmembrane region" description="Helical" evidence="10">
    <location>
        <begin position="70"/>
        <end position="89"/>
    </location>
</feature>
<proteinExistence type="predicted"/>
<dbReference type="GO" id="GO:0015079">
    <property type="term" value="F:potassium ion transmembrane transporter activity"/>
    <property type="evidence" value="ECO:0007669"/>
    <property type="project" value="InterPro"/>
</dbReference>
<dbReference type="NCBIfam" id="TIGR00794">
    <property type="entry name" value="kup"/>
    <property type="match status" value="1"/>
</dbReference>